<organism evidence="2 3">
    <name type="scientific">Marinobacterium aestuariivivens</name>
    <dbReference type="NCBI Taxonomy" id="1698799"/>
    <lineage>
        <taxon>Bacteria</taxon>
        <taxon>Pseudomonadati</taxon>
        <taxon>Pseudomonadota</taxon>
        <taxon>Gammaproteobacteria</taxon>
        <taxon>Oceanospirillales</taxon>
        <taxon>Oceanospirillaceae</taxon>
        <taxon>Marinobacterium</taxon>
    </lineage>
</organism>
<proteinExistence type="predicted"/>
<evidence type="ECO:0000313" key="2">
    <source>
        <dbReference type="EMBL" id="MFC6674173.1"/>
    </source>
</evidence>
<keyword evidence="1" id="KW-0812">Transmembrane</keyword>
<dbReference type="InterPro" id="IPR021529">
    <property type="entry name" value="DUF2798"/>
</dbReference>
<sequence>MKLKQRIVFTLMMSFVLSFTMSGWVTFLNLSFQSNFVAYWLKAFLSAWPAAAVIAFVFTPRIQRLSARIVAVAEKPTSSFAAKSKSK</sequence>
<protein>
    <submittedName>
        <fullName evidence="2">DUF2798 domain-containing protein</fullName>
    </submittedName>
</protein>
<accession>A0ABW2A9R5</accession>
<feature type="transmembrane region" description="Helical" evidence="1">
    <location>
        <begin position="7"/>
        <end position="27"/>
    </location>
</feature>
<dbReference type="RefSeq" id="WP_379913891.1">
    <property type="nucleotide sequence ID" value="NZ_JBHSWE010000002.1"/>
</dbReference>
<keyword evidence="1" id="KW-1133">Transmembrane helix</keyword>
<reference evidence="3" key="1">
    <citation type="journal article" date="2019" name="Int. J. Syst. Evol. Microbiol.">
        <title>The Global Catalogue of Microorganisms (GCM) 10K type strain sequencing project: providing services to taxonomists for standard genome sequencing and annotation.</title>
        <authorList>
            <consortium name="The Broad Institute Genomics Platform"/>
            <consortium name="The Broad Institute Genome Sequencing Center for Infectious Disease"/>
            <person name="Wu L."/>
            <person name="Ma J."/>
        </authorList>
    </citation>
    <scope>NUCLEOTIDE SEQUENCE [LARGE SCALE GENOMIC DNA]</scope>
    <source>
        <strain evidence="3">NBRC 111756</strain>
    </source>
</reference>
<dbReference type="Proteomes" id="UP001596422">
    <property type="component" value="Unassembled WGS sequence"/>
</dbReference>
<keyword evidence="3" id="KW-1185">Reference proteome</keyword>
<keyword evidence="1" id="KW-0472">Membrane</keyword>
<evidence type="ECO:0000313" key="3">
    <source>
        <dbReference type="Proteomes" id="UP001596422"/>
    </source>
</evidence>
<evidence type="ECO:0000256" key="1">
    <source>
        <dbReference type="SAM" id="Phobius"/>
    </source>
</evidence>
<gene>
    <name evidence="2" type="ORF">ACFQDL_31755</name>
</gene>
<dbReference type="EMBL" id="JBHSWE010000002">
    <property type="protein sequence ID" value="MFC6674173.1"/>
    <property type="molecule type" value="Genomic_DNA"/>
</dbReference>
<dbReference type="Pfam" id="PF11391">
    <property type="entry name" value="DUF2798"/>
    <property type="match status" value="1"/>
</dbReference>
<feature type="transmembrane region" description="Helical" evidence="1">
    <location>
        <begin position="39"/>
        <end position="58"/>
    </location>
</feature>
<comment type="caution">
    <text evidence="2">The sequence shown here is derived from an EMBL/GenBank/DDBJ whole genome shotgun (WGS) entry which is preliminary data.</text>
</comment>
<name>A0ABW2A9R5_9GAMM</name>